<name>A0A284S4V9_ARMOS</name>
<organism evidence="1 2">
    <name type="scientific">Armillaria ostoyae</name>
    <name type="common">Armillaria root rot fungus</name>
    <dbReference type="NCBI Taxonomy" id="47428"/>
    <lineage>
        <taxon>Eukaryota</taxon>
        <taxon>Fungi</taxon>
        <taxon>Dikarya</taxon>
        <taxon>Basidiomycota</taxon>
        <taxon>Agaricomycotina</taxon>
        <taxon>Agaricomycetes</taxon>
        <taxon>Agaricomycetidae</taxon>
        <taxon>Agaricales</taxon>
        <taxon>Marasmiineae</taxon>
        <taxon>Physalacriaceae</taxon>
        <taxon>Armillaria</taxon>
    </lineage>
</organism>
<keyword evidence="2" id="KW-1185">Reference proteome</keyword>
<evidence type="ECO:0000313" key="1">
    <source>
        <dbReference type="EMBL" id="SJL16039.1"/>
    </source>
</evidence>
<accession>A0A284S4V9</accession>
<dbReference type="Proteomes" id="UP000219338">
    <property type="component" value="Unassembled WGS sequence"/>
</dbReference>
<dbReference type="STRING" id="47428.A0A284S4V9"/>
<proteinExistence type="predicted"/>
<sequence length="250" mass="28441">MTCATIHANLSKDSVVIISNVSENSIVMTCEQQANTIDLCVLVERVAQDRGEKYEWIFQMFEIKDCQRAHWKEHKQIFKERQSVISSKKILEEEARRKGETFMTRQPSSGGTESIMVFLNMRCVPLLEEIFTAHAIAIQQAFHALAIYKGASQSLLKSHFAYFDLSHNDVTTVTLKDIIAIPRTMIPVSENTAAQCERSVTHGYMCIVLSDMKHKSMALEMHQAPDANWKKLDDQWALNTLLKCNIAGKF</sequence>
<evidence type="ECO:0000313" key="2">
    <source>
        <dbReference type="Proteomes" id="UP000219338"/>
    </source>
</evidence>
<dbReference type="EMBL" id="FUEG01000032">
    <property type="protein sequence ID" value="SJL16039.1"/>
    <property type="molecule type" value="Genomic_DNA"/>
</dbReference>
<gene>
    <name evidence="1" type="ORF">ARMOST_19554</name>
</gene>
<dbReference type="OrthoDB" id="432970at2759"/>
<protein>
    <submittedName>
        <fullName evidence="1">Uncharacterized protein</fullName>
    </submittedName>
</protein>
<reference evidence="2" key="1">
    <citation type="journal article" date="2017" name="Nat. Ecol. Evol.">
        <title>Genome expansion and lineage-specific genetic innovations in the forest pathogenic fungi Armillaria.</title>
        <authorList>
            <person name="Sipos G."/>
            <person name="Prasanna A.N."/>
            <person name="Walter M.C."/>
            <person name="O'Connor E."/>
            <person name="Balint B."/>
            <person name="Krizsan K."/>
            <person name="Kiss B."/>
            <person name="Hess J."/>
            <person name="Varga T."/>
            <person name="Slot J."/>
            <person name="Riley R."/>
            <person name="Boka B."/>
            <person name="Rigling D."/>
            <person name="Barry K."/>
            <person name="Lee J."/>
            <person name="Mihaltcheva S."/>
            <person name="LaButti K."/>
            <person name="Lipzen A."/>
            <person name="Waldron R."/>
            <person name="Moloney N.M."/>
            <person name="Sperisen C."/>
            <person name="Kredics L."/>
            <person name="Vagvoelgyi C."/>
            <person name="Patrignani A."/>
            <person name="Fitzpatrick D."/>
            <person name="Nagy I."/>
            <person name="Doyle S."/>
            <person name="Anderson J.B."/>
            <person name="Grigoriev I.V."/>
            <person name="Gueldener U."/>
            <person name="Muensterkoetter M."/>
            <person name="Nagy L.G."/>
        </authorList>
    </citation>
    <scope>NUCLEOTIDE SEQUENCE [LARGE SCALE GENOMIC DNA]</scope>
    <source>
        <strain evidence="2">C18/9</strain>
    </source>
</reference>
<dbReference type="AlphaFoldDB" id="A0A284S4V9"/>